<evidence type="ECO:0000256" key="2">
    <source>
        <dbReference type="ARBA" id="ARBA00022723"/>
    </source>
</evidence>
<dbReference type="EMBL" id="LR796542">
    <property type="protein sequence ID" value="CAB4150442.1"/>
    <property type="molecule type" value="Genomic_DNA"/>
</dbReference>
<keyword evidence="5" id="KW-0408">Iron</keyword>
<dbReference type="Pfam" id="PF12851">
    <property type="entry name" value="Tet_JBP"/>
    <property type="match status" value="1"/>
</dbReference>
<proteinExistence type="predicted"/>
<evidence type="ECO:0000256" key="4">
    <source>
        <dbReference type="ARBA" id="ARBA00023002"/>
    </source>
</evidence>
<evidence type="ECO:0000313" key="7">
    <source>
        <dbReference type="EMBL" id="CAB4150442.1"/>
    </source>
</evidence>
<dbReference type="EMBL" id="LR797396">
    <property type="protein sequence ID" value="CAB4213366.1"/>
    <property type="molecule type" value="Genomic_DNA"/>
</dbReference>
<reference evidence="7" key="1">
    <citation type="submission" date="2020-04" db="EMBL/GenBank/DDBJ databases">
        <authorList>
            <person name="Chiriac C."/>
            <person name="Salcher M."/>
            <person name="Ghai R."/>
            <person name="Kavagutti S V."/>
        </authorList>
    </citation>
    <scope>NUCLEOTIDE SEQUENCE</scope>
</reference>
<comment type="cofactor">
    <cofactor evidence="1">
        <name>Fe(2+)</name>
        <dbReference type="ChEBI" id="CHEBI:29033"/>
    </cofactor>
</comment>
<evidence type="ECO:0000313" key="9">
    <source>
        <dbReference type="EMBL" id="CAB4199930.1"/>
    </source>
</evidence>
<evidence type="ECO:0000313" key="10">
    <source>
        <dbReference type="EMBL" id="CAB4213366.1"/>
    </source>
</evidence>
<sequence length="276" mass="30992">MEILRLTKNKIDLKQWDKQYASPAHCTKVIEDDTIVYLNGSDVPAIIYLRDAVTIPAGLVTNLKVSKFGTQTRQSGIAPKNLTFGYTPRNPVYTRENCQATRMTNDSPELMARLAALGTELDALYKERNPIIYAKHSQQTSEVLSDWRISGTVFTSGVVNKNSQLPYHYDRGNFKEAWSAMVTLRNGINGGYLACPEIDTLIKNTNGSLLLFDGQSLLHGVTPIGYSTASAYRYTIVYYSLAKMWQCLAPLEELKRANKVRAGREIRRANEMRNNG</sequence>
<evidence type="ECO:0000256" key="3">
    <source>
        <dbReference type="ARBA" id="ARBA00022964"/>
    </source>
</evidence>
<evidence type="ECO:0000256" key="5">
    <source>
        <dbReference type="ARBA" id="ARBA00023004"/>
    </source>
</evidence>
<protein>
    <submittedName>
        <fullName evidence="7">2OGFeDO, oxygenase domain containing protein</fullName>
    </submittedName>
</protein>
<dbReference type="EMBL" id="LR798387">
    <property type="protein sequence ID" value="CAB5228342.1"/>
    <property type="molecule type" value="Genomic_DNA"/>
</dbReference>
<evidence type="ECO:0000313" key="8">
    <source>
        <dbReference type="EMBL" id="CAB4182837.1"/>
    </source>
</evidence>
<gene>
    <name evidence="8" type="ORF">UFOVP1093_20</name>
    <name evidence="9" type="ORF">UFOVP1340_19</name>
    <name evidence="10" type="ORF">UFOVP1448_4</name>
    <name evidence="12" type="ORF">UFOVP1538_31</name>
    <name evidence="11" type="ORF">UFOVP1600_30</name>
    <name evidence="7" type="ORF">UFOVP569_31</name>
</gene>
<accession>A0A6J5MVS7</accession>
<evidence type="ECO:0000313" key="12">
    <source>
        <dbReference type="EMBL" id="CAB5228342.1"/>
    </source>
</evidence>
<dbReference type="EMBL" id="LR797031">
    <property type="protein sequence ID" value="CAB4182837.1"/>
    <property type="molecule type" value="Genomic_DNA"/>
</dbReference>
<keyword evidence="4" id="KW-0560">Oxidoreductase</keyword>
<dbReference type="EMBL" id="LR797473">
    <property type="protein sequence ID" value="CAB4218689.1"/>
    <property type="molecule type" value="Genomic_DNA"/>
</dbReference>
<dbReference type="InterPro" id="IPR024779">
    <property type="entry name" value="2OGFeDO_JBP1/TET_oxygenase_dom"/>
</dbReference>
<evidence type="ECO:0000259" key="6">
    <source>
        <dbReference type="Pfam" id="PF12851"/>
    </source>
</evidence>
<evidence type="ECO:0000313" key="11">
    <source>
        <dbReference type="EMBL" id="CAB4218689.1"/>
    </source>
</evidence>
<evidence type="ECO:0000256" key="1">
    <source>
        <dbReference type="ARBA" id="ARBA00001954"/>
    </source>
</evidence>
<organism evidence="7">
    <name type="scientific">uncultured Caudovirales phage</name>
    <dbReference type="NCBI Taxonomy" id="2100421"/>
    <lineage>
        <taxon>Viruses</taxon>
        <taxon>Duplodnaviria</taxon>
        <taxon>Heunggongvirae</taxon>
        <taxon>Uroviricota</taxon>
        <taxon>Caudoviricetes</taxon>
        <taxon>Peduoviridae</taxon>
        <taxon>Maltschvirus</taxon>
        <taxon>Maltschvirus maltsch</taxon>
    </lineage>
</organism>
<keyword evidence="2" id="KW-0479">Metal-binding</keyword>
<dbReference type="GO" id="GO:0046872">
    <property type="term" value="F:metal ion binding"/>
    <property type="evidence" value="ECO:0007669"/>
    <property type="project" value="UniProtKB-KW"/>
</dbReference>
<dbReference type="Gene3D" id="3.60.130.30">
    <property type="match status" value="1"/>
</dbReference>
<dbReference type="EMBL" id="LR797290">
    <property type="protein sequence ID" value="CAB4199930.1"/>
    <property type="molecule type" value="Genomic_DNA"/>
</dbReference>
<feature type="domain" description="2OGFeDO JBP1/TET oxygenase" evidence="6">
    <location>
        <begin position="95"/>
        <end position="239"/>
    </location>
</feature>
<keyword evidence="3" id="KW-0223">Dioxygenase</keyword>
<name>A0A6J5MVS7_9CAUD</name>
<dbReference type="GO" id="GO:0051213">
    <property type="term" value="F:dioxygenase activity"/>
    <property type="evidence" value="ECO:0007669"/>
    <property type="project" value="UniProtKB-KW"/>
</dbReference>